<evidence type="ECO:0000313" key="3">
    <source>
        <dbReference type="EMBL" id="EFI93148.1"/>
    </source>
</evidence>
<reference evidence="3 4" key="1">
    <citation type="journal article" date="2010" name="Nat. Biotechnol.">
        <title>Genome sequence of the model mushroom Schizophyllum commune.</title>
        <authorList>
            <person name="Ohm R.A."/>
            <person name="de Jong J.F."/>
            <person name="Lugones L.G."/>
            <person name="Aerts A."/>
            <person name="Kothe E."/>
            <person name="Stajich J.E."/>
            <person name="de Vries R.P."/>
            <person name="Record E."/>
            <person name="Levasseur A."/>
            <person name="Baker S.E."/>
            <person name="Bartholomew K.A."/>
            <person name="Coutinho P.M."/>
            <person name="Erdmann S."/>
            <person name="Fowler T.J."/>
            <person name="Gathman A.C."/>
            <person name="Lombard V."/>
            <person name="Henrissat B."/>
            <person name="Knabe N."/>
            <person name="Kuees U."/>
            <person name="Lilly W.W."/>
            <person name="Lindquist E."/>
            <person name="Lucas S."/>
            <person name="Magnuson J.K."/>
            <person name="Piumi F."/>
            <person name="Raudaskoski M."/>
            <person name="Salamov A."/>
            <person name="Schmutz J."/>
            <person name="Schwarze F.W.M.R."/>
            <person name="vanKuyk P.A."/>
            <person name="Horton J.S."/>
            <person name="Grigoriev I.V."/>
            <person name="Woesten H.A.B."/>
        </authorList>
    </citation>
    <scope>NUCLEOTIDE SEQUENCE [LARGE SCALE GENOMIC DNA]</scope>
    <source>
        <strain evidence="4">H4-8 / FGSC 9210</strain>
    </source>
</reference>
<keyword evidence="2" id="KW-0472">Membrane</keyword>
<proteinExistence type="predicted"/>
<keyword evidence="2" id="KW-1133">Transmembrane helix</keyword>
<gene>
    <name evidence="3" type="ORF">SCHCODRAFT_85977</name>
</gene>
<sequence length="201" mass="20913">MYTGEASLQVELRGEDRSSREEMRAAQQGSGTARPRGAMLPPRALLVALSVLACPQAARADIFEDEDGEWHIGTGAVAGIIVGAVFFVILFVGGIIYRQRRARRAAGGLPFTGQPPYASQVPAPSPLYTPRADGGFGGHPYPQSFGAQQSPAFGATPMFGAPPMYENGAYGGYGPDKSGAFVSDAGVPGSAYPPAAHLADK</sequence>
<keyword evidence="2" id="KW-0812">Transmembrane</keyword>
<dbReference type="VEuPathDB" id="FungiDB:SCHCODRAFT_02638726"/>
<name>D8QFL7_SCHCM</name>
<feature type="compositionally biased region" description="Basic and acidic residues" evidence="1">
    <location>
        <begin position="12"/>
        <end position="24"/>
    </location>
</feature>
<evidence type="ECO:0000256" key="2">
    <source>
        <dbReference type="SAM" id="Phobius"/>
    </source>
</evidence>
<dbReference type="GeneID" id="9591822"/>
<feature type="region of interest" description="Disordered" evidence="1">
    <location>
        <begin position="1"/>
        <end position="37"/>
    </location>
</feature>
<feature type="transmembrane region" description="Helical" evidence="2">
    <location>
        <begin position="70"/>
        <end position="97"/>
    </location>
</feature>
<accession>D8QFL7</accession>
<evidence type="ECO:0000313" key="4">
    <source>
        <dbReference type="Proteomes" id="UP000007431"/>
    </source>
</evidence>
<keyword evidence="4" id="KW-1185">Reference proteome</keyword>
<dbReference type="OrthoDB" id="10330340at2759"/>
<dbReference type="Proteomes" id="UP000007431">
    <property type="component" value="Unassembled WGS sequence"/>
</dbReference>
<evidence type="ECO:0000256" key="1">
    <source>
        <dbReference type="SAM" id="MobiDB-lite"/>
    </source>
</evidence>
<dbReference type="HOGENOM" id="CLU_1361106_0_0_1"/>
<dbReference type="KEGG" id="scm:SCHCO_02638726"/>
<dbReference type="EMBL" id="GL377311">
    <property type="protein sequence ID" value="EFI93148.1"/>
    <property type="molecule type" value="Genomic_DNA"/>
</dbReference>
<organism evidence="4">
    <name type="scientific">Schizophyllum commune (strain H4-8 / FGSC 9210)</name>
    <name type="common">Split gill fungus</name>
    <dbReference type="NCBI Taxonomy" id="578458"/>
    <lineage>
        <taxon>Eukaryota</taxon>
        <taxon>Fungi</taxon>
        <taxon>Dikarya</taxon>
        <taxon>Basidiomycota</taxon>
        <taxon>Agaricomycotina</taxon>
        <taxon>Agaricomycetes</taxon>
        <taxon>Agaricomycetidae</taxon>
        <taxon>Agaricales</taxon>
        <taxon>Schizophyllaceae</taxon>
        <taxon>Schizophyllum</taxon>
    </lineage>
</organism>
<dbReference type="AlphaFoldDB" id="D8QFL7"/>
<protein>
    <submittedName>
        <fullName evidence="3">Uncharacterized protein</fullName>
    </submittedName>
</protein>
<dbReference type="InParanoid" id="D8QFL7"/>